<name>A0AA36GIC4_CYLNA</name>
<evidence type="ECO:0000313" key="2">
    <source>
        <dbReference type="EMBL" id="CAJ0589671.1"/>
    </source>
</evidence>
<feature type="compositionally biased region" description="Basic residues" evidence="1">
    <location>
        <begin position="38"/>
        <end position="47"/>
    </location>
</feature>
<evidence type="ECO:0000256" key="1">
    <source>
        <dbReference type="SAM" id="MobiDB-lite"/>
    </source>
</evidence>
<keyword evidence="3" id="KW-1185">Reference proteome</keyword>
<protein>
    <submittedName>
        <fullName evidence="2">Uncharacterized protein</fullName>
    </submittedName>
</protein>
<feature type="compositionally biased region" description="Polar residues" evidence="1">
    <location>
        <begin position="86"/>
        <end position="105"/>
    </location>
</feature>
<comment type="caution">
    <text evidence="2">The sequence shown here is derived from an EMBL/GenBank/DDBJ whole genome shotgun (WGS) entry which is preliminary data.</text>
</comment>
<feature type="compositionally biased region" description="Basic and acidic residues" evidence="1">
    <location>
        <begin position="109"/>
        <end position="138"/>
    </location>
</feature>
<gene>
    <name evidence="2" type="ORF">CYNAS_LOCUS1654</name>
</gene>
<feature type="compositionally biased region" description="Polar residues" evidence="1">
    <location>
        <begin position="267"/>
        <end position="276"/>
    </location>
</feature>
<reference evidence="2" key="1">
    <citation type="submission" date="2023-07" db="EMBL/GenBank/DDBJ databases">
        <authorList>
            <consortium name="CYATHOMIX"/>
        </authorList>
    </citation>
    <scope>NUCLEOTIDE SEQUENCE</scope>
    <source>
        <strain evidence="2">N/A</strain>
    </source>
</reference>
<dbReference type="Proteomes" id="UP001176961">
    <property type="component" value="Unassembled WGS sequence"/>
</dbReference>
<feature type="compositionally biased region" description="Basic and acidic residues" evidence="1">
    <location>
        <begin position="189"/>
        <end position="201"/>
    </location>
</feature>
<organism evidence="2 3">
    <name type="scientific">Cylicocyclus nassatus</name>
    <name type="common">Nematode worm</name>
    <dbReference type="NCBI Taxonomy" id="53992"/>
    <lineage>
        <taxon>Eukaryota</taxon>
        <taxon>Metazoa</taxon>
        <taxon>Ecdysozoa</taxon>
        <taxon>Nematoda</taxon>
        <taxon>Chromadorea</taxon>
        <taxon>Rhabditida</taxon>
        <taxon>Rhabditina</taxon>
        <taxon>Rhabditomorpha</taxon>
        <taxon>Strongyloidea</taxon>
        <taxon>Strongylidae</taxon>
        <taxon>Cylicocyclus</taxon>
    </lineage>
</organism>
<feature type="compositionally biased region" description="Basic and acidic residues" evidence="1">
    <location>
        <begin position="61"/>
        <end position="72"/>
    </location>
</feature>
<sequence length="298" mass="34246">MSKSPAFFEIEARRGETTSKRRRKTSQSKPEIVLVVKQKQKGKKQTLSKRTVENRKRRREKARELVRQLNERKSKKAKKTDLTAFEDQSTGDTPSEGMSSVNSIESIPEESRRRKELEKVRELMLQYKRESGSKEQKTEGTPSEWKNSEESASRGAGESDKRRKARRRRRNRSVRKREQMWKKVPAAKQYEEKSDHDEAAKSESSSVQHSTCATPNEGSKESASSVADESDIKEDEERKKHSLHAPLQALKEIVGTFAGKGDPKVRSSASEVQNTQNEREKEEVSDHFFADRAMHKRS</sequence>
<evidence type="ECO:0000313" key="3">
    <source>
        <dbReference type="Proteomes" id="UP001176961"/>
    </source>
</evidence>
<feature type="compositionally biased region" description="Basic and acidic residues" evidence="1">
    <location>
        <begin position="10"/>
        <end position="19"/>
    </location>
</feature>
<accession>A0AA36GIC4</accession>
<dbReference type="AlphaFoldDB" id="A0AA36GIC4"/>
<feature type="compositionally biased region" description="Basic and acidic residues" evidence="1">
    <location>
        <begin position="277"/>
        <end position="298"/>
    </location>
</feature>
<feature type="compositionally biased region" description="Basic residues" evidence="1">
    <location>
        <begin position="162"/>
        <end position="175"/>
    </location>
</feature>
<feature type="region of interest" description="Disordered" evidence="1">
    <location>
        <begin position="1"/>
        <end position="298"/>
    </location>
</feature>
<feature type="compositionally biased region" description="Basic and acidic residues" evidence="1">
    <location>
        <begin position="146"/>
        <end position="161"/>
    </location>
</feature>
<feature type="compositionally biased region" description="Polar residues" evidence="1">
    <location>
        <begin position="202"/>
        <end position="227"/>
    </location>
</feature>
<dbReference type="EMBL" id="CATQJL010000001">
    <property type="protein sequence ID" value="CAJ0589671.1"/>
    <property type="molecule type" value="Genomic_DNA"/>
</dbReference>
<proteinExistence type="predicted"/>